<dbReference type="RefSeq" id="XP_036538319.1">
    <property type="nucleotide sequence ID" value="XM_036684285.1"/>
</dbReference>
<dbReference type="InterPro" id="IPR010730">
    <property type="entry name" value="HET"/>
</dbReference>
<dbReference type="Pfam" id="PF06985">
    <property type="entry name" value="HET"/>
    <property type="match status" value="1"/>
</dbReference>
<dbReference type="GeneID" id="59319003"/>
<protein>
    <submittedName>
        <fullName evidence="2">Het-domain protein</fullName>
    </submittedName>
</protein>
<comment type="caution">
    <text evidence="2">The sequence shown here is derived from an EMBL/GenBank/DDBJ whole genome shotgun (WGS) entry which is preliminary data.</text>
</comment>
<evidence type="ECO:0000313" key="3">
    <source>
        <dbReference type="Proteomes" id="UP000547976"/>
    </source>
</evidence>
<gene>
    <name evidence="2" type="ORF">FSUBG_6119</name>
</gene>
<dbReference type="EMBL" id="JAAOAV010000062">
    <property type="protein sequence ID" value="KAF5606286.1"/>
    <property type="molecule type" value="Genomic_DNA"/>
</dbReference>
<dbReference type="PANTHER" id="PTHR33112">
    <property type="entry name" value="DOMAIN PROTEIN, PUTATIVE-RELATED"/>
    <property type="match status" value="1"/>
</dbReference>
<sequence>MTTRSGVDRVSTAEEARLQKRIDVRLAEIRLQLEKCRRSHGTMCTRQGMTGSQGSDIVLIDVEAMRLVRTTTQVRYLALSYVWGGVQQFYATKANISELMENGALQGYLDKIPTTIRHSMKLACGLKIQFLWVDALCIIQDDLSHKNGQIAQMAAIYSQSYLTIVAAEATDATSHLSILKSYPRTPSRSQYLGARSRCEQLVSRLLNSTYGSRGWTFQERVLSPRILYDFADHALLLCPSGLWLMDSVSRWQKVQGYSKSFRQLSPLAGSVNFLGSAPESQSFKLDLATLDTYALIATEYTTKQLTYESDIQLAFCGIAERLSRCHQPPLSFLYGLPERYLDSVLLWHPATLAKRRKIGGLPSWSWMAWIGPIGFSYHMYNTSSWTVLGPCPCPCIGPIEIWSQSEKRLMQRESWGTINPILEPCKSAEWSSADLTWPQEGAGQVLRFRAWCMPFKETFTYKDAMIEAPETLRRLRKKRLCPGLKLWSGKNHCVGWVMGISSQMLNQYEVGIWRLEVVLVSQCDPLCMFSERIAAGQMMYEACWNPGRCQDIARPRAISDQEQEFETADLPQTFRDAIKLARDPKINVL</sequence>
<proteinExistence type="predicted"/>
<dbReference type="PANTHER" id="PTHR33112:SF12">
    <property type="entry name" value="HETEROKARYON INCOMPATIBILITY DOMAIN-CONTAINING PROTEIN"/>
    <property type="match status" value="1"/>
</dbReference>
<accession>A0A8H5V0R1</accession>
<keyword evidence="3" id="KW-1185">Reference proteome</keyword>
<dbReference type="Proteomes" id="UP000547976">
    <property type="component" value="Unassembled WGS sequence"/>
</dbReference>
<feature type="domain" description="Heterokaryon incompatibility" evidence="1">
    <location>
        <begin position="76"/>
        <end position="219"/>
    </location>
</feature>
<dbReference type="OrthoDB" id="2958217at2759"/>
<dbReference type="AlphaFoldDB" id="A0A8H5V0R1"/>
<name>A0A8H5V0R1_GIBSU</name>
<evidence type="ECO:0000313" key="2">
    <source>
        <dbReference type="EMBL" id="KAF5606286.1"/>
    </source>
</evidence>
<evidence type="ECO:0000259" key="1">
    <source>
        <dbReference type="Pfam" id="PF06985"/>
    </source>
</evidence>
<reference evidence="2 3" key="1">
    <citation type="submission" date="2020-05" db="EMBL/GenBank/DDBJ databases">
        <title>Identification and distribution of gene clusters putatively required for synthesis of sphingolipid metabolism inhibitors in phylogenetically diverse species of the filamentous fungus Fusarium.</title>
        <authorList>
            <person name="Kim H.-S."/>
            <person name="Busman M."/>
            <person name="Brown D.W."/>
            <person name="Divon H."/>
            <person name="Uhlig S."/>
            <person name="Proctor R.H."/>
        </authorList>
    </citation>
    <scope>NUCLEOTIDE SEQUENCE [LARGE SCALE GENOMIC DNA]</scope>
    <source>
        <strain evidence="2 3">NRRL 66333</strain>
    </source>
</reference>
<organism evidence="2 3">
    <name type="scientific">Gibberella subglutinans</name>
    <name type="common">Fusarium subglutinans</name>
    <dbReference type="NCBI Taxonomy" id="42677"/>
    <lineage>
        <taxon>Eukaryota</taxon>
        <taxon>Fungi</taxon>
        <taxon>Dikarya</taxon>
        <taxon>Ascomycota</taxon>
        <taxon>Pezizomycotina</taxon>
        <taxon>Sordariomycetes</taxon>
        <taxon>Hypocreomycetidae</taxon>
        <taxon>Hypocreales</taxon>
        <taxon>Nectriaceae</taxon>
        <taxon>Fusarium</taxon>
        <taxon>Fusarium fujikuroi species complex</taxon>
    </lineage>
</organism>